<reference evidence="2 3" key="1">
    <citation type="submission" date="2023-02" db="EMBL/GenBank/DDBJ databases">
        <title>LHISI_Scaffold_Assembly.</title>
        <authorList>
            <person name="Stuart O.P."/>
            <person name="Cleave R."/>
            <person name="Magrath M.J.L."/>
            <person name="Mikheyev A.S."/>
        </authorList>
    </citation>
    <scope>NUCLEOTIDE SEQUENCE [LARGE SCALE GENOMIC DNA]</scope>
    <source>
        <strain evidence="2">Daus_M_001</strain>
        <tissue evidence="2">Leg muscle</tissue>
    </source>
</reference>
<feature type="region of interest" description="Disordered" evidence="1">
    <location>
        <begin position="302"/>
        <end position="327"/>
    </location>
</feature>
<protein>
    <submittedName>
        <fullName evidence="2">Uncharacterized protein</fullName>
    </submittedName>
</protein>
<feature type="compositionally biased region" description="Acidic residues" evidence="1">
    <location>
        <begin position="310"/>
        <end position="320"/>
    </location>
</feature>
<feature type="region of interest" description="Disordered" evidence="1">
    <location>
        <begin position="14"/>
        <end position="91"/>
    </location>
</feature>
<evidence type="ECO:0000313" key="2">
    <source>
        <dbReference type="EMBL" id="KAJ8878005.1"/>
    </source>
</evidence>
<gene>
    <name evidence="2" type="ORF">PR048_022468</name>
</gene>
<proteinExistence type="predicted"/>
<dbReference type="EMBL" id="JARBHB010000008">
    <property type="protein sequence ID" value="KAJ8878005.1"/>
    <property type="molecule type" value="Genomic_DNA"/>
</dbReference>
<organism evidence="2 3">
    <name type="scientific">Dryococelus australis</name>
    <dbReference type="NCBI Taxonomy" id="614101"/>
    <lineage>
        <taxon>Eukaryota</taxon>
        <taxon>Metazoa</taxon>
        <taxon>Ecdysozoa</taxon>
        <taxon>Arthropoda</taxon>
        <taxon>Hexapoda</taxon>
        <taxon>Insecta</taxon>
        <taxon>Pterygota</taxon>
        <taxon>Neoptera</taxon>
        <taxon>Polyneoptera</taxon>
        <taxon>Phasmatodea</taxon>
        <taxon>Verophasmatodea</taxon>
        <taxon>Anareolatae</taxon>
        <taxon>Phasmatidae</taxon>
        <taxon>Eurycanthinae</taxon>
        <taxon>Dryococelus</taxon>
    </lineage>
</organism>
<evidence type="ECO:0000313" key="3">
    <source>
        <dbReference type="Proteomes" id="UP001159363"/>
    </source>
</evidence>
<name>A0ABQ9H159_9NEOP</name>
<evidence type="ECO:0000256" key="1">
    <source>
        <dbReference type="SAM" id="MobiDB-lite"/>
    </source>
</evidence>
<dbReference type="Proteomes" id="UP001159363">
    <property type="component" value="Chromosome 7"/>
</dbReference>
<sequence>MQKRHHFGFLSKENGFLDAYSDDHSGARAGRCRGSREAGSDNNPASAEHPATRRDNVRRNSTGNQNGDTRSKREGPSPSCLTTHERSWSGPRHTSACAAVCKWGSTTSGTVVAGRLVCSPPTKLGIMPDDAACRRVPWSTDLNYEILVNILPGFHSLYGHPIWFSHRLSIFFRANAGMVTFFRLWMITLPWSCFSEQRAAFNDVTAEDRLNRPACLEVFPALETEKLGSGKSGAVLHRQLLYFNLKLRSHGASLDESAHKFAISSALGTAASVQARVKASWLGLSRQMSAIASNIKGLWIDTPENKPNDNEEEILEDNEDEKPSSVAVPPIDKLHQVNRRTISRSRFAEPRAVVTGISVHQRGLVTAARRRASKQLCDAVFARRRVVFFPLHRCDPIR</sequence>
<accession>A0ABQ9H159</accession>
<feature type="compositionally biased region" description="Polar residues" evidence="1">
    <location>
        <begin position="59"/>
        <end position="68"/>
    </location>
</feature>
<comment type="caution">
    <text evidence="2">The sequence shown here is derived from an EMBL/GenBank/DDBJ whole genome shotgun (WGS) entry which is preliminary data.</text>
</comment>
<keyword evidence="3" id="KW-1185">Reference proteome</keyword>